<organism evidence="1 2">
    <name type="scientific">Paenibacillus cremeus</name>
    <dbReference type="NCBI Taxonomy" id="2163881"/>
    <lineage>
        <taxon>Bacteria</taxon>
        <taxon>Bacillati</taxon>
        <taxon>Bacillota</taxon>
        <taxon>Bacilli</taxon>
        <taxon>Bacillales</taxon>
        <taxon>Paenibacillaceae</taxon>
        <taxon>Paenibacillus</taxon>
    </lineage>
</organism>
<dbReference type="Gene3D" id="3.40.50.1820">
    <property type="entry name" value="alpha/beta hydrolase"/>
    <property type="match status" value="1"/>
</dbReference>
<proteinExistence type="predicted"/>
<dbReference type="InterPro" id="IPR029058">
    <property type="entry name" value="AB_hydrolase_fold"/>
</dbReference>
<dbReference type="RefSeq" id="WP_144853742.1">
    <property type="nucleotide sequence ID" value="NZ_VNJI01000053.1"/>
</dbReference>
<dbReference type="EMBL" id="VNJI01000053">
    <property type="protein sequence ID" value="TVY05689.1"/>
    <property type="molecule type" value="Genomic_DNA"/>
</dbReference>
<protein>
    <submittedName>
        <fullName evidence="1">Uncharacterized protein</fullName>
    </submittedName>
</protein>
<gene>
    <name evidence="1" type="ORF">FPZ49_28875</name>
</gene>
<reference evidence="1 2" key="1">
    <citation type="submission" date="2019-07" db="EMBL/GenBank/DDBJ databases">
        <authorList>
            <person name="Kim J."/>
        </authorList>
    </citation>
    <scope>NUCLEOTIDE SEQUENCE [LARGE SCALE GENOMIC DNA]</scope>
    <source>
        <strain evidence="1 2">JC52</strain>
    </source>
</reference>
<evidence type="ECO:0000313" key="2">
    <source>
        <dbReference type="Proteomes" id="UP000317036"/>
    </source>
</evidence>
<dbReference type="Proteomes" id="UP000317036">
    <property type="component" value="Unassembled WGS sequence"/>
</dbReference>
<comment type="caution">
    <text evidence="1">The sequence shown here is derived from an EMBL/GenBank/DDBJ whole genome shotgun (WGS) entry which is preliminary data.</text>
</comment>
<accession>A0A559K0L1</accession>
<dbReference type="OrthoDB" id="9805123at2"/>
<sequence>MMSIQELENRVIRLYDVKSQLKAFIYQLSEEAFEKGDRARDQIKTIEQLEDRNAWMRQKFIESMGGLPSNDSPLRPQIVGTIQCDGYRIEKIIFESRSNVFVTSNLYVPDGITSPRGAVLFLCGHLEQAKCADEYQIVCQYLTRAGH</sequence>
<name>A0A559K0L1_9BACL</name>
<evidence type="ECO:0000313" key="1">
    <source>
        <dbReference type="EMBL" id="TVY05689.1"/>
    </source>
</evidence>
<keyword evidence="2" id="KW-1185">Reference proteome</keyword>
<dbReference type="AlphaFoldDB" id="A0A559K0L1"/>